<gene>
    <name evidence="2" type="ORF">GFC30_2020</name>
</gene>
<dbReference type="KEGG" id="aamy:GFC30_2020"/>
<dbReference type="Proteomes" id="UP000076865">
    <property type="component" value="Chromosome"/>
</dbReference>
<proteinExistence type="predicted"/>
<name>A0A167TAG4_9BACL</name>
<evidence type="ECO:0008006" key="4">
    <source>
        <dbReference type="Google" id="ProtNLM"/>
    </source>
</evidence>
<dbReference type="RefSeq" id="WP_066324905.1">
    <property type="nucleotide sequence ID" value="NZ_CP015438.1"/>
</dbReference>
<dbReference type="AlphaFoldDB" id="A0A167TAG4"/>
<organism evidence="2 3">
    <name type="scientific">Anoxybacteroides amylolyticum</name>
    <dbReference type="NCBI Taxonomy" id="294699"/>
    <lineage>
        <taxon>Bacteria</taxon>
        <taxon>Bacillati</taxon>
        <taxon>Bacillota</taxon>
        <taxon>Bacilli</taxon>
        <taxon>Bacillales</taxon>
        <taxon>Anoxybacillaceae</taxon>
        <taxon>Anoxybacteroides</taxon>
    </lineage>
</organism>
<dbReference type="InterPro" id="IPR010773">
    <property type="entry name" value="Mycophage_PG1_Gp7"/>
</dbReference>
<evidence type="ECO:0000313" key="3">
    <source>
        <dbReference type="Proteomes" id="UP000076865"/>
    </source>
</evidence>
<evidence type="ECO:0000256" key="1">
    <source>
        <dbReference type="SAM" id="Phobius"/>
    </source>
</evidence>
<feature type="transmembrane region" description="Helical" evidence="1">
    <location>
        <begin position="61"/>
        <end position="84"/>
    </location>
</feature>
<dbReference type="EMBL" id="CP015438">
    <property type="protein sequence ID" value="ANB59760.1"/>
    <property type="molecule type" value="Genomic_DNA"/>
</dbReference>
<reference evidence="2 3" key="1">
    <citation type="journal article" date="2006" name="Syst. Appl. Microbiol.">
        <title>Anoxybacillus amylolyticus sp. nov., a thermophilic amylase producing bacterium isolated from Mount Rittmann (Antarctica).</title>
        <authorList>
            <person name="Poli A."/>
            <person name="Esposito E."/>
            <person name="Lama L."/>
            <person name="Orlando P."/>
            <person name="Nicolaus G."/>
            <person name="de Appolonia F."/>
            <person name="Gambacorta A."/>
            <person name="Nicolaus B."/>
        </authorList>
    </citation>
    <scope>NUCLEOTIDE SEQUENCE [LARGE SCALE GENOMIC DNA]</scope>
    <source>
        <strain evidence="2 3">DSM 15939</strain>
    </source>
</reference>
<sequence>MFRDLDWMTYFMIILASYRLTHLIVFDKITEFLRNPFMKEEAVTTNGHTEVKKVPKSKFGYLLNCYWCAGVWSAIFIALGYMFIPTVAKPLIFIFSIAGAQAMLETFVGVGTKLIDFLSEAKKRME</sequence>
<protein>
    <recommendedName>
        <fullName evidence="4">DUF1360 domain-containing protein</fullName>
    </recommendedName>
</protein>
<keyword evidence="3" id="KW-1185">Reference proteome</keyword>
<keyword evidence="1" id="KW-0812">Transmembrane</keyword>
<feature type="transmembrane region" description="Helical" evidence="1">
    <location>
        <begin position="90"/>
        <end position="115"/>
    </location>
</feature>
<accession>A0A167TAG4</accession>
<keyword evidence="1" id="KW-1133">Transmembrane helix</keyword>
<dbReference type="PATRIC" id="fig|294699.3.peg.2078"/>
<dbReference type="Pfam" id="PF07098">
    <property type="entry name" value="DUF1360"/>
    <property type="match status" value="1"/>
</dbReference>
<dbReference type="OrthoDB" id="4722315at2"/>
<keyword evidence="1" id="KW-0472">Membrane</keyword>
<evidence type="ECO:0000313" key="2">
    <source>
        <dbReference type="EMBL" id="ANB59760.1"/>
    </source>
</evidence>